<dbReference type="EMBL" id="JAULUE010002069">
    <property type="protein sequence ID" value="KAK5875190.1"/>
    <property type="molecule type" value="Genomic_DNA"/>
</dbReference>
<dbReference type="Proteomes" id="UP001335648">
    <property type="component" value="Unassembled WGS sequence"/>
</dbReference>
<evidence type="ECO:0000313" key="1">
    <source>
        <dbReference type="EMBL" id="KAK5875190.1"/>
    </source>
</evidence>
<keyword evidence="2" id="KW-1185">Reference proteome</keyword>
<comment type="caution">
    <text evidence="1">The sequence shown here is derived from an EMBL/GenBank/DDBJ whole genome shotgun (WGS) entry which is preliminary data.</text>
</comment>
<proteinExistence type="predicted"/>
<reference evidence="1 2" key="1">
    <citation type="journal article" date="2023" name="Mol. Biol. Evol.">
        <title>Genomics of Secondarily Temperate Adaptation in the Only Non-Antarctic Icefish.</title>
        <authorList>
            <person name="Rivera-Colon A.G."/>
            <person name="Rayamajhi N."/>
            <person name="Minhas B.F."/>
            <person name="Madrigal G."/>
            <person name="Bilyk K.T."/>
            <person name="Yoon V."/>
            <person name="Hune M."/>
            <person name="Gregory S."/>
            <person name="Cheng C.H.C."/>
            <person name="Catchen J.M."/>
        </authorList>
    </citation>
    <scope>NUCLEOTIDE SEQUENCE [LARGE SCALE GENOMIC DNA]</scope>
    <source>
        <strain evidence="1">JC2023a</strain>
    </source>
</reference>
<name>A0AAN7YCL7_9TELE</name>
<sequence>MPVGSPGASGVVGIAGVGGLCVHGDAVPSRQRSLVRGAVELQAVSGLIRRLTGGGQRSAVRLESDPGGARCGNINLEGETERKSEFKM</sequence>
<accession>A0AAN7YCL7</accession>
<gene>
    <name evidence="1" type="ORF">CesoFtcFv8_027701</name>
</gene>
<protein>
    <submittedName>
        <fullName evidence="1">Uncharacterized protein</fullName>
    </submittedName>
</protein>
<dbReference type="AlphaFoldDB" id="A0AAN7YCL7"/>
<organism evidence="1 2">
    <name type="scientific">Champsocephalus esox</name>
    <name type="common">pike icefish</name>
    <dbReference type="NCBI Taxonomy" id="159716"/>
    <lineage>
        <taxon>Eukaryota</taxon>
        <taxon>Metazoa</taxon>
        <taxon>Chordata</taxon>
        <taxon>Craniata</taxon>
        <taxon>Vertebrata</taxon>
        <taxon>Euteleostomi</taxon>
        <taxon>Actinopterygii</taxon>
        <taxon>Neopterygii</taxon>
        <taxon>Teleostei</taxon>
        <taxon>Neoteleostei</taxon>
        <taxon>Acanthomorphata</taxon>
        <taxon>Eupercaria</taxon>
        <taxon>Perciformes</taxon>
        <taxon>Notothenioidei</taxon>
        <taxon>Channichthyidae</taxon>
        <taxon>Champsocephalus</taxon>
    </lineage>
</organism>
<evidence type="ECO:0000313" key="2">
    <source>
        <dbReference type="Proteomes" id="UP001335648"/>
    </source>
</evidence>